<keyword evidence="3" id="KW-1003">Cell membrane</keyword>
<dbReference type="PROSITE" id="PS50929">
    <property type="entry name" value="ABC_TM1F"/>
    <property type="match status" value="1"/>
</dbReference>
<evidence type="ECO:0000256" key="1">
    <source>
        <dbReference type="ARBA" id="ARBA00004651"/>
    </source>
</evidence>
<feature type="transmembrane region" description="Helical" evidence="9">
    <location>
        <begin position="273"/>
        <end position="294"/>
    </location>
</feature>
<dbReference type="PANTHER" id="PTHR43394:SF1">
    <property type="entry name" value="ATP-BINDING CASSETTE SUB-FAMILY B MEMBER 10, MITOCHONDRIAL"/>
    <property type="match status" value="1"/>
</dbReference>
<reference evidence="12" key="1">
    <citation type="submission" date="2023-05" db="EMBL/GenBank/DDBJ databases">
        <title>Cataloging the Phylogenetic Diversity of Human Bladder Bacteria.</title>
        <authorList>
            <person name="Du J."/>
        </authorList>
    </citation>
    <scope>NUCLEOTIDE SEQUENCE</scope>
    <source>
        <strain evidence="12">UMB1231</strain>
    </source>
</reference>
<feature type="domain" description="ABC transmembrane type-1" evidence="11">
    <location>
        <begin position="14"/>
        <end position="296"/>
    </location>
</feature>
<keyword evidence="8 9" id="KW-0472">Membrane</keyword>
<evidence type="ECO:0000256" key="5">
    <source>
        <dbReference type="ARBA" id="ARBA00022741"/>
    </source>
</evidence>
<dbReference type="InterPro" id="IPR011527">
    <property type="entry name" value="ABC1_TM_dom"/>
</dbReference>
<sequence>MIRIWGMLDKKKLAIIFSIMVFEAVSLLFLPTIAAKILNVAARTGSQSGIWQYGSWMLVASLMTIVLAFISVRMCAKESQGLGNHLRKQIFSQVMAFSQDDLSRFETSTLITRTTNDVMQIQIITMMTLRMIVMTPIIVAVSAYFAYQTQSELAWIYWITLPLICVLVFVIMRIVTPIYRRVQSIMDRLNKVFREGLTGVRVIRAFNTSTYEEARFDEVNQDYRDTNVKGFSIMSLLLPSLLLVVGVSNVLIFTQGVKLIEVGIMEVGNIIAYIQYSNQILMSILMVGMLFIFIPRAQVSADRILEVLDTKASIQSVKDPRPIPQDGPWQLSFQGVDFGFPQAQRPAVSKLNFTVNQGETLAIIGGTGSGKTTIANLIPRLYEASAGAVRLNGVDVRLLDQEALRTCIGYATQKAMLFAGTIRSNLLYGKSNATDEQLWRALDIAQADFVRDLPEGLDARVEQAGNNFSGGQKQRLSIARAIVSQPAIYLFDDSFSALDFKTDAKLRQALKENIQDAIIIIIAQRVSTVMDADQILVLDNGQIVGRGSHQSLLNSNPVYQEIVRSQIKEEG</sequence>
<evidence type="ECO:0000313" key="12">
    <source>
        <dbReference type="EMBL" id="MDK7187644.1"/>
    </source>
</evidence>
<dbReference type="InterPro" id="IPR003593">
    <property type="entry name" value="AAA+_ATPase"/>
</dbReference>
<accession>A0AAJ1Q6H9</accession>
<proteinExistence type="predicted"/>
<name>A0AAJ1Q6H9_9LACT</name>
<dbReference type="CDD" id="cd18548">
    <property type="entry name" value="ABC_6TM_Tm287_like"/>
    <property type="match status" value="1"/>
</dbReference>
<dbReference type="InterPro" id="IPR039421">
    <property type="entry name" value="Type_1_exporter"/>
</dbReference>
<evidence type="ECO:0000256" key="4">
    <source>
        <dbReference type="ARBA" id="ARBA00022692"/>
    </source>
</evidence>
<evidence type="ECO:0000256" key="2">
    <source>
        <dbReference type="ARBA" id="ARBA00022448"/>
    </source>
</evidence>
<dbReference type="InterPro" id="IPR017871">
    <property type="entry name" value="ABC_transporter-like_CS"/>
</dbReference>
<dbReference type="Gene3D" id="3.40.50.300">
    <property type="entry name" value="P-loop containing nucleotide triphosphate hydrolases"/>
    <property type="match status" value="1"/>
</dbReference>
<dbReference type="PROSITE" id="PS50893">
    <property type="entry name" value="ABC_TRANSPORTER_2"/>
    <property type="match status" value="1"/>
</dbReference>
<dbReference type="GO" id="GO:0005524">
    <property type="term" value="F:ATP binding"/>
    <property type="evidence" value="ECO:0007669"/>
    <property type="project" value="UniProtKB-KW"/>
</dbReference>
<keyword evidence="6 12" id="KW-0067">ATP-binding</keyword>
<dbReference type="PANTHER" id="PTHR43394">
    <property type="entry name" value="ATP-DEPENDENT PERMEASE MDL1, MITOCHONDRIAL"/>
    <property type="match status" value="1"/>
</dbReference>
<dbReference type="PROSITE" id="PS00211">
    <property type="entry name" value="ABC_TRANSPORTER_1"/>
    <property type="match status" value="1"/>
</dbReference>
<dbReference type="Proteomes" id="UP001229251">
    <property type="component" value="Unassembled WGS sequence"/>
</dbReference>
<dbReference type="RefSeq" id="WP_006908327.1">
    <property type="nucleotide sequence ID" value="NZ_JASOOE010000012.1"/>
</dbReference>
<feature type="domain" description="ABC transporter" evidence="10">
    <location>
        <begin position="331"/>
        <end position="565"/>
    </location>
</feature>
<dbReference type="SUPFAM" id="SSF52540">
    <property type="entry name" value="P-loop containing nucleoside triphosphate hydrolases"/>
    <property type="match status" value="1"/>
</dbReference>
<evidence type="ECO:0000259" key="10">
    <source>
        <dbReference type="PROSITE" id="PS50893"/>
    </source>
</evidence>
<feature type="transmembrane region" description="Helical" evidence="9">
    <location>
        <begin position="53"/>
        <end position="72"/>
    </location>
</feature>
<evidence type="ECO:0000256" key="6">
    <source>
        <dbReference type="ARBA" id="ARBA00022840"/>
    </source>
</evidence>
<evidence type="ECO:0000256" key="9">
    <source>
        <dbReference type="SAM" id="Phobius"/>
    </source>
</evidence>
<protein>
    <submittedName>
        <fullName evidence="12">ABC transporter ATP-binding protein</fullName>
    </submittedName>
</protein>
<keyword evidence="5" id="KW-0547">Nucleotide-binding</keyword>
<dbReference type="Pfam" id="PF00005">
    <property type="entry name" value="ABC_tran"/>
    <property type="match status" value="1"/>
</dbReference>
<feature type="transmembrane region" description="Helical" evidence="9">
    <location>
        <begin position="231"/>
        <end position="253"/>
    </location>
</feature>
<dbReference type="Gene3D" id="1.20.1560.10">
    <property type="entry name" value="ABC transporter type 1, transmembrane domain"/>
    <property type="match status" value="1"/>
</dbReference>
<gene>
    <name evidence="12" type="ORF">QP433_06590</name>
</gene>
<evidence type="ECO:0000259" key="11">
    <source>
        <dbReference type="PROSITE" id="PS50929"/>
    </source>
</evidence>
<dbReference type="SMART" id="SM00382">
    <property type="entry name" value="AAA"/>
    <property type="match status" value="1"/>
</dbReference>
<evidence type="ECO:0000256" key="7">
    <source>
        <dbReference type="ARBA" id="ARBA00022989"/>
    </source>
</evidence>
<keyword evidence="7 9" id="KW-1133">Transmembrane helix</keyword>
<dbReference type="SUPFAM" id="SSF90123">
    <property type="entry name" value="ABC transporter transmembrane region"/>
    <property type="match status" value="1"/>
</dbReference>
<comment type="caution">
    <text evidence="12">The sequence shown here is derived from an EMBL/GenBank/DDBJ whole genome shotgun (WGS) entry which is preliminary data.</text>
</comment>
<evidence type="ECO:0000313" key="13">
    <source>
        <dbReference type="Proteomes" id="UP001229251"/>
    </source>
</evidence>
<evidence type="ECO:0000256" key="3">
    <source>
        <dbReference type="ARBA" id="ARBA00022475"/>
    </source>
</evidence>
<dbReference type="GO" id="GO:0016887">
    <property type="term" value="F:ATP hydrolysis activity"/>
    <property type="evidence" value="ECO:0007669"/>
    <property type="project" value="InterPro"/>
</dbReference>
<organism evidence="12 13">
    <name type="scientific">Facklamia hominis</name>
    <dbReference type="NCBI Taxonomy" id="178214"/>
    <lineage>
        <taxon>Bacteria</taxon>
        <taxon>Bacillati</taxon>
        <taxon>Bacillota</taxon>
        <taxon>Bacilli</taxon>
        <taxon>Lactobacillales</taxon>
        <taxon>Aerococcaceae</taxon>
        <taxon>Facklamia</taxon>
    </lineage>
</organism>
<feature type="transmembrane region" description="Helical" evidence="9">
    <location>
        <begin position="153"/>
        <end position="176"/>
    </location>
</feature>
<dbReference type="AlphaFoldDB" id="A0AAJ1Q6H9"/>
<dbReference type="GO" id="GO:0015421">
    <property type="term" value="F:ABC-type oligopeptide transporter activity"/>
    <property type="evidence" value="ECO:0007669"/>
    <property type="project" value="TreeGrafter"/>
</dbReference>
<feature type="transmembrane region" description="Helical" evidence="9">
    <location>
        <begin position="12"/>
        <end position="33"/>
    </location>
</feature>
<dbReference type="Pfam" id="PF00664">
    <property type="entry name" value="ABC_membrane"/>
    <property type="match status" value="1"/>
</dbReference>
<keyword evidence="4 9" id="KW-0812">Transmembrane</keyword>
<dbReference type="InterPro" id="IPR003439">
    <property type="entry name" value="ABC_transporter-like_ATP-bd"/>
</dbReference>
<dbReference type="EMBL" id="JASOOE010000012">
    <property type="protein sequence ID" value="MDK7187644.1"/>
    <property type="molecule type" value="Genomic_DNA"/>
</dbReference>
<evidence type="ECO:0000256" key="8">
    <source>
        <dbReference type="ARBA" id="ARBA00023136"/>
    </source>
</evidence>
<comment type="subcellular location">
    <subcellularLocation>
        <location evidence="1">Cell membrane</location>
        <topology evidence="1">Multi-pass membrane protein</topology>
    </subcellularLocation>
</comment>
<feature type="transmembrane region" description="Helical" evidence="9">
    <location>
        <begin position="129"/>
        <end position="147"/>
    </location>
</feature>
<dbReference type="InterPro" id="IPR027417">
    <property type="entry name" value="P-loop_NTPase"/>
</dbReference>
<dbReference type="InterPro" id="IPR036640">
    <property type="entry name" value="ABC1_TM_sf"/>
</dbReference>
<dbReference type="GO" id="GO:0005886">
    <property type="term" value="C:plasma membrane"/>
    <property type="evidence" value="ECO:0007669"/>
    <property type="project" value="UniProtKB-SubCell"/>
</dbReference>
<dbReference type="FunFam" id="3.40.50.300:FF:000854">
    <property type="entry name" value="Multidrug ABC transporter ATP-binding protein"/>
    <property type="match status" value="1"/>
</dbReference>
<keyword evidence="2" id="KW-0813">Transport</keyword>